<evidence type="ECO:0000256" key="10">
    <source>
        <dbReference type="ARBA" id="ARBA00033102"/>
    </source>
</evidence>
<reference evidence="16" key="1">
    <citation type="journal article" date="2018" name="PLoS ONE">
        <title>Chinook salmon (Oncorhynchus tshawytscha) genome and transcriptome.</title>
        <authorList>
            <person name="Christensen K.A."/>
            <person name="Leong J.S."/>
            <person name="Sakhrani D."/>
            <person name="Biagi C.A."/>
            <person name="Minkley D.R."/>
            <person name="Withler R.E."/>
            <person name="Rondeau E.B."/>
            <person name="Koop B.F."/>
            <person name="Devlin R.H."/>
        </authorList>
    </citation>
    <scope>NUCLEOTIDE SEQUENCE [LARGE SCALE GENOMIC DNA]</scope>
</reference>
<evidence type="ECO:0000313" key="15">
    <source>
        <dbReference type="Ensembl" id="ENSOTSP00005151416.1"/>
    </source>
</evidence>
<evidence type="ECO:0000256" key="1">
    <source>
        <dbReference type="ARBA" id="ARBA00003237"/>
    </source>
</evidence>
<reference evidence="15" key="3">
    <citation type="submission" date="2025-09" db="UniProtKB">
        <authorList>
            <consortium name="Ensembl"/>
        </authorList>
    </citation>
    <scope>IDENTIFICATION</scope>
</reference>
<dbReference type="GeneTree" id="ENSGT00390000002761"/>
<dbReference type="InterPro" id="IPR004393">
    <property type="entry name" value="NadC"/>
</dbReference>
<evidence type="ECO:0000256" key="3">
    <source>
        <dbReference type="ARBA" id="ARBA00009400"/>
    </source>
</evidence>
<dbReference type="InterPro" id="IPR027277">
    <property type="entry name" value="NadC/ModD"/>
</dbReference>
<feature type="region of interest" description="Disordered" evidence="12">
    <location>
        <begin position="39"/>
        <end position="60"/>
    </location>
</feature>
<dbReference type="InterPro" id="IPR037128">
    <property type="entry name" value="Quinolinate_PRibosylTase_N_sf"/>
</dbReference>
<protein>
    <recommendedName>
        <fullName evidence="6">Nicotinate-nucleotide pyrophosphorylase [carboxylating]</fullName>
        <ecNumber evidence="5">2.4.2.19</ecNumber>
    </recommendedName>
    <alternativeName>
        <fullName evidence="10">Quinolinate phosphoribosyltransferase [decarboxylating]</fullName>
    </alternativeName>
</protein>
<dbReference type="Gene3D" id="3.20.20.70">
    <property type="entry name" value="Aldolase class I"/>
    <property type="match status" value="1"/>
</dbReference>
<dbReference type="InterPro" id="IPR002638">
    <property type="entry name" value="Quinolinate_PRibosylTrfase_C"/>
</dbReference>
<keyword evidence="9" id="KW-0808">Transferase</keyword>
<gene>
    <name evidence="15" type="primary">SNTA1</name>
</gene>
<dbReference type="EC" id="2.4.2.19" evidence="5"/>
<evidence type="ECO:0000313" key="16">
    <source>
        <dbReference type="Proteomes" id="UP000694402"/>
    </source>
</evidence>
<dbReference type="Pfam" id="PF02749">
    <property type="entry name" value="QRPTase_N"/>
    <property type="match status" value="1"/>
</dbReference>
<reference evidence="15" key="2">
    <citation type="submission" date="2025-08" db="UniProtKB">
        <authorList>
            <consortium name="Ensembl"/>
        </authorList>
    </citation>
    <scope>IDENTIFICATION</scope>
</reference>
<accession>A0AAZ3SEJ2</accession>
<comment type="similarity">
    <text evidence="3">Belongs to the NadC/ModD family.</text>
</comment>
<comment type="subunit">
    <text evidence="4">Hexamer formed by 3 homodimers.</text>
</comment>
<dbReference type="Ensembl" id="ENSOTST00005179360.1">
    <property type="protein sequence ID" value="ENSOTSP00005151416.1"/>
    <property type="gene ID" value="ENSOTSG00005056702.1"/>
</dbReference>
<dbReference type="Pfam" id="PF01729">
    <property type="entry name" value="QRPTase_C"/>
    <property type="match status" value="1"/>
</dbReference>
<dbReference type="Proteomes" id="UP000694402">
    <property type="component" value="Unassembled WGS sequence"/>
</dbReference>
<dbReference type="CDD" id="cd01572">
    <property type="entry name" value="QPRTase"/>
    <property type="match status" value="1"/>
</dbReference>
<evidence type="ECO:0000256" key="2">
    <source>
        <dbReference type="ARBA" id="ARBA00004893"/>
    </source>
</evidence>
<comment type="function">
    <text evidence="1">Involved in the catabolism of quinolinic acid (QA).</text>
</comment>
<dbReference type="SUPFAM" id="SSF51690">
    <property type="entry name" value="Nicotinate/Quinolinate PRTase C-terminal domain-like"/>
    <property type="match status" value="1"/>
</dbReference>
<evidence type="ECO:0000256" key="8">
    <source>
        <dbReference type="ARBA" id="ARBA00022676"/>
    </source>
</evidence>
<evidence type="ECO:0000256" key="4">
    <source>
        <dbReference type="ARBA" id="ARBA00011218"/>
    </source>
</evidence>
<evidence type="ECO:0000256" key="5">
    <source>
        <dbReference type="ARBA" id="ARBA00011944"/>
    </source>
</evidence>
<dbReference type="GO" id="GO:0005737">
    <property type="term" value="C:cytoplasm"/>
    <property type="evidence" value="ECO:0007669"/>
    <property type="project" value="TreeGrafter"/>
</dbReference>
<keyword evidence="8" id="KW-0328">Glycosyltransferase</keyword>
<dbReference type="InterPro" id="IPR013785">
    <property type="entry name" value="Aldolase_TIM"/>
</dbReference>
<dbReference type="GO" id="GO:0004514">
    <property type="term" value="F:nicotinate-nucleotide diphosphorylase (carboxylating) activity"/>
    <property type="evidence" value="ECO:0007669"/>
    <property type="project" value="UniProtKB-EC"/>
</dbReference>
<evidence type="ECO:0000259" key="13">
    <source>
        <dbReference type="Pfam" id="PF01729"/>
    </source>
</evidence>
<dbReference type="SUPFAM" id="SSF54675">
    <property type="entry name" value="Nicotinate/Quinolinate PRTase N-terminal domain-like"/>
    <property type="match status" value="1"/>
</dbReference>
<evidence type="ECO:0000256" key="7">
    <source>
        <dbReference type="ARBA" id="ARBA00022642"/>
    </source>
</evidence>
<dbReference type="PANTHER" id="PTHR32179:SF3">
    <property type="entry name" value="NICOTINATE-NUCLEOTIDE PYROPHOSPHORYLASE [CARBOXYLATING]"/>
    <property type="match status" value="1"/>
</dbReference>
<dbReference type="AlphaFoldDB" id="A0AAZ3SEJ2"/>
<dbReference type="GO" id="GO:0034213">
    <property type="term" value="P:quinolinate catabolic process"/>
    <property type="evidence" value="ECO:0007669"/>
    <property type="project" value="TreeGrafter"/>
</dbReference>
<name>A0AAZ3SEJ2_ONCTS</name>
<dbReference type="FunFam" id="3.20.20.70:FF:000090">
    <property type="entry name" value="Nicotinate-nucleotide pyrophosphorylase [carboxylating]"/>
    <property type="match status" value="1"/>
</dbReference>
<feature type="domain" description="Quinolinate phosphoribosyl transferase C-terminal" evidence="13">
    <location>
        <begin position="282"/>
        <end position="395"/>
    </location>
</feature>
<dbReference type="InterPro" id="IPR022412">
    <property type="entry name" value="Quinolinate_PRibosylTrfase_N"/>
</dbReference>
<organism evidence="15 16">
    <name type="scientific">Oncorhynchus tshawytscha</name>
    <name type="common">Chinook salmon</name>
    <name type="synonym">Salmo tshawytscha</name>
    <dbReference type="NCBI Taxonomy" id="74940"/>
    <lineage>
        <taxon>Eukaryota</taxon>
        <taxon>Metazoa</taxon>
        <taxon>Chordata</taxon>
        <taxon>Craniata</taxon>
        <taxon>Vertebrata</taxon>
        <taxon>Euteleostomi</taxon>
        <taxon>Actinopterygii</taxon>
        <taxon>Neopterygii</taxon>
        <taxon>Teleostei</taxon>
        <taxon>Protacanthopterygii</taxon>
        <taxon>Salmoniformes</taxon>
        <taxon>Salmonidae</taxon>
        <taxon>Salmoninae</taxon>
        <taxon>Oncorhynchus</taxon>
    </lineage>
</organism>
<evidence type="ECO:0000256" key="6">
    <source>
        <dbReference type="ARBA" id="ARBA00020990"/>
    </source>
</evidence>
<comment type="catalytic activity">
    <reaction evidence="11">
        <text>nicotinate beta-D-ribonucleotide + CO2 + diphosphate = quinolinate + 5-phospho-alpha-D-ribose 1-diphosphate + 2 H(+)</text>
        <dbReference type="Rhea" id="RHEA:12733"/>
        <dbReference type="ChEBI" id="CHEBI:15378"/>
        <dbReference type="ChEBI" id="CHEBI:16526"/>
        <dbReference type="ChEBI" id="CHEBI:29959"/>
        <dbReference type="ChEBI" id="CHEBI:33019"/>
        <dbReference type="ChEBI" id="CHEBI:57502"/>
        <dbReference type="ChEBI" id="CHEBI:58017"/>
        <dbReference type="EC" id="2.4.2.19"/>
    </reaction>
</comment>
<evidence type="ECO:0000256" key="11">
    <source>
        <dbReference type="ARBA" id="ARBA00047445"/>
    </source>
</evidence>
<evidence type="ECO:0000256" key="12">
    <source>
        <dbReference type="SAM" id="MobiDB-lite"/>
    </source>
</evidence>
<keyword evidence="7" id="KW-0662">Pyridine nucleotide biosynthesis</keyword>
<feature type="domain" description="Quinolinate phosphoribosyl transferase N-terminal" evidence="14">
    <location>
        <begin position="203"/>
        <end position="280"/>
    </location>
</feature>
<evidence type="ECO:0000256" key="9">
    <source>
        <dbReference type="ARBA" id="ARBA00022679"/>
    </source>
</evidence>
<comment type="pathway">
    <text evidence="2">Cofactor biosynthesis; NAD(+) biosynthesis; nicotinate D-ribonucleotide from quinolinate: step 1/1.</text>
</comment>
<proteinExistence type="inferred from homology"/>
<dbReference type="NCBIfam" id="TIGR00078">
    <property type="entry name" value="nadC"/>
    <property type="match status" value="1"/>
</dbReference>
<feature type="compositionally biased region" description="Polar residues" evidence="12">
    <location>
        <begin position="40"/>
        <end position="60"/>
    </location>
</feature>
<dbReference type="InterPro" id="IPR036068">
    <property type="entry name" value="Nicotinate_pribotase-like_C"/>
</dbReference>
<keyword evidence="16" id="KW-1185">Reference proteome</keyword>
<dbReference type="GO" id="GO:0009435">
    <property type="term" value="P:NAD+ biosynthetic process"/>
    <property type="evidence" value="ECO:0007669"/>
    <property type="project" value="InterPro"/>
</dbReference>
<dbReference type="Gene3D" id="3.90.1170.20">
    <property type="entry name" value="Quinolinate phosphoribosyl transferase, N-terminal domain"/>
    <property type="match status" value="1"/>
</dbReference>
<evidence type="ECO:0000259" key="14">
    <source>
        <dbReference type="Pfam" id="PF02749"/>
    </source>
</evidence>
<dbReference type="PANTHER" id="PTHR32179">
    <property type="entry name" value="NICOTINATE-NUCLEOTIDE PYROPHOSPHORYLASE [CARBOXYLATING]"/>
    <property type="match status" value="1"/>
</dbReference>
<sequence>MKSIQLNFRRQCQQDPGEAGSESVSDLVGIDFAEPPATQDEVSASSSLNTGVAPASPTTAGGKQYKYNAQWEKAFPWLHFEGNVMFCKYCKAEPQLAGKLSSFVVGNPHLKKDTVKKHNASKKHIECRDIHIIKSTNEYPVTVQSALRRQNNFPASHFTSPLKMTTPQYDLSNTLPPHTLTRLARDWLAEDTPNFDPAGLCVGSHEVEARLLCKTACSVLAGRPFFTAVFTELSCTVEWAHKEGAQLGPDAVAQTAVVRGPARCVLLGERPALNCLARASGIATRCSQLQSIAREAGWHGHVAGTRKTTPGFRLVEKYAMLVGGVSMHRQDLSGMVMLKDNHIWASGSITQAVRDARSVCGFSSKIEVECGSREEGSEAATAGADIVMLDNFKPQCCAFRSISFFLHGLFLHSSLPASIPLLSFPLSGTPCGSPASEGGVPVCANRGQWRGDPRQPAPVSLPPCGHHLSGLHNPGLPRGRLLPQGSKACCLSNNFRITVTVAIQDFC</sequence>